<dbReference type="Pfam" id="PF05016">
    <property type="entry name" value="ParE_toxin"/>
    <property type="match status" value="1"/>
</dbReference>
<dbReference type="InterPro" id="IPR035093">
    <property type="entry name" value="RelE/ParE_toxin_dom_sf"/>
</dbReference>
<dbReference type="EMBL" id="CP016094">
    <property type="protein sequence ID" value="AOS44262.1"/>
    <property type="molecule type" value="Genomic_DNA"/>
</dbReference>
<reference evidence="3 4" key="1">
    <citation type="submission" date="2016-06" db="EMBL/GenBank/DDBJ databases">
        <title>Three novel species with peptidoglycan cell walls form the new genus Lacunisphaera gen. nov. in the family Opitutaceae of the verrucomicrobial subdivision 4.</title>
        <authorList>
            <person name="Rast P."/>
            <person name="Gloeckner I."/>
            <person name="Jogler M."/>
            <person name="Boedeker C."/>
            <person name="Jeske O."/>
            <person name="Wiegand S."/>
            <person name="Reinhardt R."/>
            <person name="Schumann P."/>
            <person name="Rohde M."/>
            <person name="Spring S."/>
            <person name="Gloeckner F.O."/>
            <person name="Jogler C."/>
        </authorList>
    </citation>
    <scope>NUCLEOTIDE SEQUENCE [LARGE SCALE GENOMIC DNA]</scope>
    <source>
        <strain evidence="3 4">IG16b</strain>
    </source>
</reference>
<sequence>MDRKVVISARALRDLEEIVRYIATDNPPAAARFGALLLTEAEAIGLKPETGRMVPEFKVPEIRERIVRSIRIVYRVDAAQHRVVIARFWHGARGKPEIGPA</sequence>
<dbReference type="PANTHER" id="PTHR33755">
    <property type="entry name" value="TOXIN PARE1-RELATED"/>
    <property type="match status" value="1"/>
</dbReference>
<dbReference type="InterPro" id="IPR051803">
    <property type="entry name" value="TA_system_RelE-like_toxin"/>
</dbReference>
<accession>A0A1D8ATQ8</accession>
<evidence type="ECO:0000256" key="2">
    <source>
        <dbReference type="ARBA" id="ARBA00022649"/>
    </source>
</evidence>
<keyword evidence="2" id="KW-1277">Toxin-antitoxin system</keyword>
<gene>
    <name evidence="3" type="ORF">Verru16b_01323</name>
</gene>
<organism evidence="3 4">
    <name type="scientific">Lacunisphaera limnophila</name>
    <dbReference type="NCBI Taxonomy" id="1838286"/>
    <lineage>
        <taxon>Bacteria</taxon>
        <taxon>Pseudomonadati</taxon>
        <taxon>Verrucomicrobiota</taxon>
        <taxon>Opitutia</taxon>
        <taxon>Opitutales</taxon>
        <taxon>Opitutaceae</taxon>
        <taxon>Lacunisphaera</taxon>
    </lineage>
</organism>
<evidence type="ECO:0000313" key="4">
    <source>
        <dbReference type="Proteomes" id="UP000095228"/>
    </source>
</evidence>
<comment type="similarity">
    <text evidence="1">Belongs to the RelE toxin family.</text>
</comment>
<protein>
    <submittedName>
        <fullName evidence="3">Plasmid stabilization system protein</fullName>
    </submittedName>
</protein>
<evidence type="ECO:0000313" key="3">
    <source>
        <dbReference type="EMBL" id="AOS44262.1"/>
    </source>
</evidence>
<keyword evidence="4" id="KW-1185">Reference proteome</keyword>
<dbReference type="AlphaFoldDB" id="A0A1D8ATQ8"/>
<proteinExistence type="inferred from homology"/>
<dbReference type="RefSeq" id="WP_069961528.1">
    <property type="nucleotide sequence ID" value="NZ_CP016094.1"/>
</dbReference>
<dbReference type="OrthoDB" id="5574284at2"/>
<evidence type="ECO:0000256" key="1">
    <source>
        <dbReference type="ARBA" id="ARBA00006226"/>
    </source>
</evidence>
<dbReference type="STRING" id="1838286.Verru16b_01323"/>
<dbReference type="PANTHER" id="PTHR33755:SF5">
    <property type="entry name" value="TYPE II TOXIN-ANTITOXIN SYSTEM RELE_PARE FAMILY TOXIN"/>
    <property type="match status" value="1"/>
</dbReference>
<dbReference type="Gene3D" id="3.30.2310.20">
    <property type="entry name" value="RelE-like"/>
    <property type="match status" value="1"/>
</dbReference>
<dbReference type="KEGG" id="obg:Verru16b_01323"/>
<dbReference type="InterPro" id="IPR007712">
    <property type="entry name" value="RelE/ParE_toxin"/>
</dbReference>
<dbReference type="Proteomes" id="UP000095228">
    <property type="component" value="Chromosome"/>
</dbReference>
<name>A0A1D8ATQ8_9BACT</name>